<gene>
    <name evidence="1" type="ORF">BKA67DRAFT_566834</name>
</gene>
<comment type="caution">
    <text evidence="1">The sequence shown here is derived from an EMBL/GenBank/DDBJ whole genome shotgun (WGS) entry which is preliminary data.</text>
</comment>
<dbReference type="AlphaFoldDB" id="A0A9P8ZW23"/>
<dbReference type="GeneID" id="70131821"/>
<organism evidence="1 2">
    <name type="scientific">Truncatella angustata</name>
    <dbReference type="NCBI Taxonomy" id="152316"/>
    <lineage>
        <taxon>Eukaryota</taxon>
        <taxon>Fungi</taxon>
        <taxon>Dikarya</taxon>
        <taxon>Ascomycota</taxon>
        <taxon>Pezizomycotina</taxon>
        <taxon>Sordariomycetes</taxon>
        <taxon>Xylariomycetidae</taxon>
        <taxon>Amphisphaeriales</taxon>
        <taxon>Sporocadaceae</taxon>
        <taxon>Truncatella</taxon>
    </lineage>
</organism>
<accession>A0A9P8ZW23</accession>
<evidence type="ECO:0000313" key="1">
    <source>
        <dbReference type="EMBL" id="KAH6652532.1"/>
    </source>
</evidence>
<name>A0A9P8ZW23_9PEZI</name>
<dbReference type="EMBL" id="JAGPXC010000005">
    <property type="protein sequence ID" value="KAH6652532.1"/>
    <property type="molecule type" value="Genomic_DNA"/>
</dbReference>
<keyword evidence="2" id="KW-1185">Reference proteome</keyword>
<dbReference type="RefSeq" id="XP_045956809.1">
    <property type="nucleotide sequence ID" value="XM_046102929.1"/>
</dbReference>
<evidence type="ECO:0000313" key="2">
    <source>
        <dbReference type="Proteomes" id="UP000758603"/>
    </source>
</evidence>
<sequence>MAQFLGHRSPPPPETPGYDNRYTFAFSQLSFSAQGYLSSHVSPAPYYGSQPAQGYETWQGRNHAGYNYPNDNTLKNAPYRETAAGYQPMGNASW</sequence>
<dbReference type="Proteomes" id="UP000758603">
    <property type="component" value="Unassembled WGS sequence"/>
</dbReference>
<protein>
    <submittedName>
        <fullName evidence="1">Uncharacterized protein</fullName>
    </submittedName>
</protein>
<reference evidence="1" key="1">
    <citation type="journal article" date="2021" name="Nat. Commun.">
        <title>Genetic determinants of endophytism in the Arabidopsis root mycobiome.</title>
        <authorList>
            <person name="Mesny F."/>
            <person name="Miyauchi S."/>
            <person name="Thiergart T."/>
            <person name="Pickel B."/>
            <person name="Atanasova L."/>
            <person name="Karlsson M."/>
            <person name="Huettel B."/>
            <person name="Barry K.W."/>
            <person name="Haridas S."/>
            <person name="Chen C."/>
            <person name="Bauer D."/>
            <person name="Andreopoulos W."/>
            <person name="Pangilinan J."/>
            <person name="LaButti K."/>
            <person name="Riley R."/>
            <person name="Lipzen A."/>
            <person name="Clum A."/>
            <person name="Drula E."/>
            <person name="Henrissat B."/>
            <person name="Kohler A."/>
            <person name="Grigoriev I.V."/>
            <person name="Martin F.M."/>
            <person name="Hacquard S."/>
        </authorList>
    </citation>
    <scope>NUCLEOTIDE SEQUENCE</scope>
    <source>
        <strain evidence="1">MPI-SDFR-AT-0073</strain>
    </source>
</reference>
<proteinExistence type="predicted"/>